<dbReference type="InterPro" id="IPR018247">
    <property type="entry name" value="EF_Hand_1_Ca_BS"/>
</dbReference>
<feature type="chain" id="PRO_5047138426" evidence="2">
    <location>
        <begin position="25"/>
        <end position="613"/>
    </location>
</feature>
<feature type="domain" description="Dockerin" evidence="3">
    <location>
        <begin position="551"/>
        <end position="613"/>
    </location>
</feature>
<dbReference type="Pfam" id="PF01832">
    <property type="entry name" value="Glucosaminidase"/>
    <property type="match status" value="1"/>
</dbReference>
<sequence length="613" mass="68848">MRKKFCRLCMLVISLTLVMGLVINVSNQNSVEAKDSSSKGPEVTDYFTVINEDGSTSIVDFDDIENDNSEIIEQSKEYNLVAKTGDDKEVIATYENEEEAQEALDNKVKTKSKLRARTFSVTTYSVEENTKAIEYGVVYLNSKGHDGNSYLTYKNVLTGYDGYTTGSYAKDAAYIGTVNGKIRAKQAGTVMDFDARDVTVVDYQSANISHYYVEGGYLYHKYFYGSESSSAQRVGKKPSYLNEGTKYYSYDGHYFYTSYPTMIKDYQNSNTSYPNAVNKSNPFYNYYQFLSHRSKTTLTPYNLDTITNDKVGSSSSKMKNMGQYYIENQNTYGTNALLMYGVSGNESAWGTSSIARDKNNLFGHGAVDNNPYYGANGYENPQTSIKYHAEKFISNGYLDNEDWRYNGGHLGDKLSGINVRYASDPYWGEKAASVNYYYNYGNDYNKYTIGIINGQQKSYKLYKEPGSTVTHTLGSGSSPRTYNLPVIVLDTVTVSGKNWYKIQSDTALNSSRTDTDWDNKYSFSRDYLYIPASDVTIVTNGSDSNTSDGSTSYTRGDVNSDGKVDSMDMYQIIQHILGKSKLTGNNYKAADTNSDNKIDSMDMYNVIQIILKK</sequence>
<accession>A0ABT7UIM9</accession>
<protein>
    <submittedName>
        <fullName evidence="4">Glucosaminidase domain-containing protein</fullName>
    </submittedName>
</protein>
<dbReference type="SMART" id="SM00047">
    <property type="entry name" value="LYZ2"/>
    <property type="match status" value="1"/>
</dbReference>
<dbReference type="InterPro" id="IPR002901">
    <property type="entry name" value="MGlyc_endo_b_GlcNAc-like_dom"/>
</dbReference>
<evidence type="ECO:0000259" key="3">
    <source>
        <dbReference type="PROSITE" id="PS51766"/>
    </source>
</evidence>
<evidence type="ECO:0000256" key="1">
    <source>
        <dbReference type="SAM" id="MobiDB-lite"/>
    </source>
</evidence>
<dbReference type="InterPro" id="IPR036439">
    <property type="entry name" value="Dockerin_dom_sf"/>
</dbReference>
<dbReference type="Proteomes" id="UP001529275">
    <property type="component" value="Unassembled WGS sequence"/>
</dbReference>
<gene>
    <name evidence="4" type="ORF">QUV98_06730</name>
</gene>
<dbReference type="Gene3D" id="1.10.530.10">
    <property type="match status" value="1"/>
</dbReference>
<dbReference type="InterPro" id="IPR016134">
    <property type="entry name" value="Dockerin_dom"/>
</dbReference>
<feature type="signal peptide" evidence="2">
    <location>
        <begin position="1"/>
        <end position="24"/>
    </location>
</feature>
<dbReference type="CDD" id="cd14256">
    <property type="entry name" value="Dockerin_I"/>
    <property type="match status" value="1"/>
</dbReference>
<dbReference type="PROSITE" id="PS00018">
    <property type="entry name" value="EF_HAND_1"/>
    <property type="match status" value="2"/>
</dbReference>
<organism evidence="4 5">
    <name type="scientific">Massilimicrobiota timonensis</name>
    <dbReference type="NCBI Taxonomy" id="1776392"/>
    <lineage>
        <taxon>Bacteria</taxon>
        <taxon>Bacillati</taxon>
        <taxon>Bacillota</taxon>
        <taxon>Erysipelotrichia</taxon>
        <taxon>Erysipelotrichales</taxon>
        <taxon>Erysipelotrichaceae</taxon>
        <taxon>Massilimicrobiota</taxon>
    </lineage>
</organism>
<dbReference type="InterPro" id="IPR002105">
    <property type="entry name" value="Dockerin_1_rpt"/>
</dbReference>
<reference evidence="4 5" key="2">
    <citation type="submission" date="2023-06" db="EMBL/GenBank/DDBJ databases">
        <authorList>
            <person name="Zeman M."/>
            <person name="Kubasova T."/>
            <person name="Jahodarova E."/>
            <person name="Nykrynova M."/>
            <person name="Rychlik I."/>
        </authorList>
    </citation>
    <scope>NUCLEOTIDE SEQUENCE [LARGE SCALE GENOMIC DNA]</scope>
    <source>
        <strain evidence="4 5">ET341</strain>
    </source>
</reference>
<comment type="caution">
    <text evidence="4">The sequence shown here is derived from an EMBL/GenBank/DDBJ whole genome shotgun (WGS) entry which is preliminary data.</text>
</comment>
<evidence type="ECO:0000256" key="2">
    <source>
        <dbReference type="SAM" id="SignalP"/>
    </source>
</evidence>
<evidence type="ECO:0000313" key="4">
    <source>
        <dbReference type="EMBL" id="MDM8196006.1"/>
    </source>
</evidence>
<keyword evidence="5" id="KW-1185">Reference proteome</keyword>
<evidence type="ECO:0000313" key="5">
    <source>
        <dbReference type="Proteomes" id="UP001529275"/>
    </source>
</evidence>
<dbReference type="PROSITE" id="PS51766">
    <property type="entry name" value="DOCKERIN"/>
    <property type="match status" value="1"/>
</dbReference>
<name>A0ABT7UIM9_9FIRM</name>
<feature type="region of interest" description="Disordered" evidence="1">
    <location>
        <begin position="540"/>
        <end position="560"/>
    </location>
</feature>
<dbReference type="RefSeq" id="WP_289527723.1">
    <property type="nucleotide sequence ID" value="NZ_JAUDCK010000020.1"/>
</dbReference>
<feature type="compositionally biased region" description="Low complexity" evidence="1">
    <location>
        <begin position="540"/>
        <end position="552"/>
    </location>
</feature>
<dbReference type="Gene3D" id="1.10.1330.10">
    <property type="entry name" value="Dockerin domain"/>
    <property type="match status" value="1"/>
</dbReference>
<reference evidence="5" key="1">
    <citation type="submission" date="2023-06" db="EMBL/GenBank/DDBJ databases">
        <title>Identification and characterization of horizontal gene transfer across gut microbiota members of farm animals based on homology search.</title>
        <authorList>
            <person name="Zeman M."/>
            <person name="Kubasova T."/>
            <person name="Jahodarova E."/>
            <person name="Nykrynova M."/>
            <person name="Rychlik I."/>
        </authorList>
    </citation>
    <scope>NUCLEOTIDE SEQUENCE [LARGE SCALE GENOMIC DNA]</scope>
    <source>
        <strain evidence="5">ET341</strain>
    </source>
</reference>
<keyword evidence="2" id="KW-0732">Signal</keyword>
<dbReference type="EMBL" id="JAUDCK010000020">
    <property type="protein sequence ID" value="MDM8196006.1"/>
    <property type="molecule type" value="Genomic_DNA"/>
</dbReference>
<dbReference type="Pfam" id="PF00404">
    <property type="entry name" value="Dockerin_1"/>
    <property type="match status" value="1"/>
</dbReference>
<dbReference type="SUPFAM" id="SSF63446">
    <property type="entry name" value="Type I dockerin domain"/>
    <property type="match status" value="1"/>
</dbReference>
<proteinExistence type="predicted"/>